<reference evidence="2 3" key="1">
    <citation type="submission" date="2013-11" db="EMBL/GenBank/DDBJ databases">
        <title>The Damaraland mole rat (Fukomys damarensis) genome and evolution of African mole rats.</title>
        <authorList>
            <person name="Gladyshev V.N."/>
            <person name="Fang X."/>
        </authorList>
    </citation>
    <scope>NUCLEOTIDE SEQUENCE [LARGE SCALE GENOMIC DNA]</scope>
    <source>
        <tissue evidence="2">Liver</tissue>
    </source>
</reference>
<dbReference type="AlphaFoldDB" id="A0A091DW16"/>
<sequence>MEEEKAKAIGILKRKKATASSGLRHRNKAMEILQTAPNSGDGEVPNFLEQRARGPTHSSTLSLPVAVIRRGWYQSETRMSCKGLPGVEEHVCQSENKLGSQVRAVGPAFDDSTLSCVGREVREEQVQEGKAPRRGHL</sequence>
<name>A0A091DW16_FUKDA</name>
<protein>
    <submittedName>
        <fullName evidence="2">Uncharacterized protein</fullName>
    </submittedName>
</protein>
<dbReference type="EMBL" id="KN121943">
    <property type="protein sequence ID" value="KFO34495.1"/>
    <property type="molecule type" value="Genomic_DNA"/>
</dbReference>
<evidence type="ECO:0000313" key="2">
    <source>
        <dbReference type="EMBL" id="KFO34495.1"/>
    </source>
</evidence>
<feature type="region of interest" description="Disordered" evidence="1">
    <location>
        <begin position="36"/>
        <end position="59"/>
    </location>
</feature>
<accession>A0A091DW16</accession>
<dbReference type="Proteomes" id="UP000028990">
    <property type="component" value="Unassembled WGS sequence"/>
</dbReference>
<proteinExistence type="predicted"/>
<gene>
    <name evidence="2" type="ORF">H920_04074</name>
</gene>
<evidence type="ECO:0000256" key="1">
    <source>
        <dbReference type="SAM" id="MobiDB-lite"/>
    </source>
</evidence>
<organism evidence="2 3">
    <name type="scientific">Fukomys damarensis</name>
    <name type="common">Damaraland mole rat</name>
    <name type="synonym">Cryptomys damarensis</name>
    <dbReference type="NCBI Taxonomy" id="885580"/>
    <lineage>
        <taxon>Eukaryota</taxon>
        <taxon>Metazoa</taxon>
        <taxon>Chordata</taxon>
        <taxon>Craniata</taxon>
        <taxon>Vertebrata</taxon>
        <taxon>Euteleostomi</taxon>
        <taxon>Mammalia</taxon>
        <taxon>Eutheria</taxon>
        <taxon>Euarchontoglires</taxon>
        <taxon>Glires</taxon>
        <taxon>Rodentia</taxon>
        <taxon>Hystricomorpha</taxon>
        <taxon>Bathyergidae</taxon>
        <taxon>Fukomys</taxon>
    </lineage>
</organism>
<keyword evidence="3" id="KW-1185">Reference proteome</keyword>
<evidence type="ECO:0000313" key="3">
    <source>
        <dbReference type="Proteomes" id="UP000028990"/>
    </source>
</evidence>